<evidence type="ECO:0000256" key="2">
    <source>
        <dbReference type="SAM" id="SignalP"/>
    </source>
</evidence>
<comment type="caution">
    <text evidence="4">The sequence shown here is derived from an EMBL/GenBank/DDBJ whole genome shotgun (WGS) entry which is preliminary data.</text>
</comment>
<dbReference type="SUPFAM" id="SSF55729">
    <property type="entry name" value="Acyl-CoA N-acyltransferases (Nat)"/>
    <property type="match status" value="1"/>
</dbReference>
<feature type="domain" description="N-acetyltransferase" evidence="3">
    <location>
        <begin position="37"/>
        <end position="185"/>
    </location>
</feature>
<keyword evidence="5" id="KW-1185">Reference proteome</keyword>
<evidence type="ECO:0000256" key="1">
    <source>
        <dbReference type="SAM" id="MobiDB-lite"/>
    </source>
</evidence>
<feature type="region of interest" description="Disordered" evidence="1">
    <location>
        <begin position="344"/>
        <end position="372"/>
    </location>
</feature>
<gene>
    <name evidence="4" type="ORF">FOL47_001442</name>
</gene>
<dbReference type="AlphaFoldDB" id="A0A7J6MK51"/>
<dbReference type="InterPro" id="IPR000182">
    <property type="entry name" value="GNAT_dom"/>
</dbReference>
<protein>
    <recommendedName>
        <fullName evidence="3">N-acetyltransferase domain-containing protein</fullName>
    </recommendedName>
</protein>
<reference evidence="4 5" key="1">
    <citation type="submission" date="2020-04" db="EMBL/GenBank/DDBJ databases">
        <title>Perkinsus chesapeaki whole genome sequence.</title>
        <authorList>
            <person name="Bogema D.R."/>
        </authorList>
    </citation>
    <scope>NUCLEOTIDE SEQUENCE [LARGE SCALE GENOMIC DNA]</scope>
    <source>
        <strain evidence="4">ATCC PRA-425</strain>
    </source>
</reference>
<keyword evidence="2" id="KW-0732">Signal</keyword>
<feature type="signal peptide" evidence="2">
    <location>
        <begin position="1"/>
        <end position="17"/>
    </location>
</feature>
<proteinExistence type="predicted"/>
<dbReference type="GO" id="GO:0016747">
    <property type="term" value="F:acyltransferase activity, transferring groups other than amino-acyl groups"/>
    <property type="evidence" value="ECO:0007669"/>
    <property type="project" value="InterPro"/>
</dbReference>
<accession>A0A7J6MK51</accession>
<dbReference type="Proteomes" id="UP000591131">
    <property type="component" value="Unassembled WGS sequence"/>
</dbReference>
<evidence type="ECO:0000259" key="3">
    <source>
        <dbReference type="PROSITE" id="PS51186"/>
    </source>
</evidence>
<dbReference type="PROSITE" id="PS51186">
    <property type="entry name" value="GNAT"/>
    <property type="match status" value="1"/>
</dbReference>
<evidence type="ECO:0000313" key="5">
    <source>
        <dbReference type="Proteomes" id="UP000591131"/>
    </source>
</evidence>
<dbReference type="InterPro" id="IPR016181">
    <property type="entry name" value="Acyl_CoA_acyltransferase"/>
</dbReference>
<feature type="chain" id="PRO_5029654844" description="N-acetyltransferase domain-containing protein" evidence="2">
    <location>
        <begin position="18"/>
        <end position="528"/>
    </location>
</feature>
<name>A0A7J6MK51_PERCH</name>
<sequence>MNPCLLIIIYLIDITHQTSLGSAQQSKPLAELTAADLEYRPLRDDELPRKRHRREMPLHDERYFAARIRGPGSKNGKGIVISRLSEDDLPQPVLDNLAEKTKDDAVVLVSLVKVDEALWNKGIASRMFPKALEDKWPKVMAVYLSVKDMNKYAIRLYEKNGFKCVGKDPTSAKGFPWYIYEYPTEPDQAPSVNDQPVPKPASCGPRTPGVHITCTIHDDVTSTEARQGLLKQLRALPDPVQKKKCKPAGVVRISANVLPKPGASSTLEMQLILSALQQIKANHPDLTFAVVSMEHGPAPPIDDASAPDSLFRYIGQDSEFPPSFMRTFLITVLACLPWNTHQALGGKQAGHTSENKGGGDNPKVERGSPFGVPTSREAKFMSFNKKDEQNVEYRLKKEGEIVGSSENYPEDHYYVAVRKEGDVEKEQLGYVTLSPFDLPMVVRRRFPELNLKDEDGIYIYLFMKEVDVKVGKELVSKALEDIPKRWPNVKVVYASPPRGSAKAEVFQRFPKYFETFDHEDATYFVHKF</sequence>
<evidence type="ECO:0000313" key="4">
    <source>
        <dbReference type="EMBL" id="KAF4671570.1"/>
    </source>
</evidence>
<dbReference type="Gene3D" id="3.40.630.30">
    <property type="match status" value="1"/>
</dbReference>
<dbReference type="EMBL" id="JAAPAO010000134">
    <property type="protein sequence ID" value="KAF4671570.1"/>
    <property type="molecule type" value="Genomic_DNA"/>
</dbReference>
<organism evidence="4 5">
    <name type="scientific">Perkinsus chesapeaki</name>
    <name type="common">Clam parasite</name>
    <name type="synonym">Perkinsus andrewsi</name>
    <dbReference type="NCBI Taxonomy" id="330153"/>
    <lineage>
        <taxon>Eukaryota</taxon>
        <taxon>Sar</taxon>
        <taxon>Alveolata</taxon>
        <taxon>Perkinsozoa</taxon>
        <taxon>Perkinsea</taxon>
        <taxon>Perkinsida</taxon>
        <taxon>Perkinsidae</taxon>
        <taxon>Perkinsus</taxon>
    </lineage>
</organism>